<dbReference type="Proteomes" id="UP000428330">
    <property type="component" value="Chromosome"/>
</dbReference>
<dbReference type="EMBL" id="CP034348">
    <property type="protein sequence ID" value="QGX99981.1"/>
    <property type="molecule type" value="Genomic_DNA"/>
</dbReference>
<reference evidence="2" key="1">
    <citation type="submission" date="2018-12" db="EMBL/GenBank/DDBJ databases">
        <title>Complete genome sequence of Roseovarius sp. MME-070.</title>
        <authorList>
            <person name="Nam Y.-D."/>
            <person name="Kang J."/>
            <person name="Chung W.-H."/>
            <person name="Park Y.S."/>
        </authorList>
    </citation>
    <scope>NUCLEOTIDE SEQUENCE [LARGE SCALE GENOMIC DNA]</scope>
    <source>
        <strain evidence="2">MME-070</strain>
    </source>
</reference>
<proteinExistence type="predicted"/>
<evidence type="ECO:0000313" key="2">
    <source>
        <dbReference type="Proteomes" id="UP000428330"/>
    </source>
</evidence>
<dbReference type="SUPFAM" id="SSF54909">
    <property type="entry name" value="Dimeric alpha+beta barrel"/>
    <property type="match status" value="1"/>
</dbReference>
<accession>A0A6I6IWF4</accession>
<sequence>MPKFMLAYHGGEMPQSEEEGEKMIAAWMGWLAGLGAAVADAGNPVGLSKTVHRDRVVDDGGANPLSGYSILIADDINAACEMAGGCPILNSGSGSVEVAEIHEI</sequence>
<gene>
    <name evidence="1" type="ORF">EI983_17580</name>
</gene>
<dbReference type="KEGG" id="rom:EI983_17580"/>
<dbReference type="AlphaFoldDB" id="A0A6I6IWF4"/>
<evidence type="ECO:0000313" key="1">
    <source>
        <dbReference type="EMBL" id="QGX99981.1"/>
    </source>
</evidence>
<keyword evidence="2" id="KW-1185">Reference proteome</keyword>
<organism evidence="1 2">
    <name type="scientific">Roseovarius faecimaris</name>
    <dbReference type="NCBI Taxonomy" id="2494550"/>
    <lineage>
        <taxon>Bacteria</taxon>
        <taxon>Pseudomonadati</taxon>
        <taxon>Pseudomonadota</taxon>
        <taxon>Alphaproteobacteria</taxon>
        <taxon>Rhodobacterales</taxon>
        <taxon>Roseobacteraceae</taxon>
        <taxon>Roseovarius</taxon>
    </lineage>
</organism>
<evidence type="ECO:0008006" key="3">
    <source>
        <dbReference type="Google" id="ProtNLM"/>
    </source>
</evidence>
<dbReference type="InterPro" id="IPR011008">
    <property type="entry name" value="Dimeric_a/b-barrel"/>
</dbReference>
<dbReference type="OrthoDB" id="5117987at2"/>
<dbReference type="RefSeq" id="WP_157708662.1">
    <property type="nucleotide sequence ID" value="NZ_CP034348.1"/>
</dbReference>
<name>A0A6I6IWF4_9RHOB</name>
<protein>
    <recommendedName>
        <fullName evidence="3">YCII-related domain-containing protein</fullName>
    </recommendedName>
</protein>
<dbReference type="Gene3D" id="3.30.70.1060">
    <property type="entry name" value="Dimeric alpha+beta barrel"/>
    <property type="match status" value="1"/>
</dbReference>